<dbReference type="PANTHER" id="PTHR42918">
    <property type="entry name" value="LYSYL-TRNA SYNTHETASE"/>
    <property type="match status" value="1"/>
</dbReference>
<evidence type="ECO:0000313" key="8">
    <source>
        <dbReference type="Proteomes" id="UP000008983"/>
    </source>
</evidence>
<dbReference type="InterPro" id="IPR045864">
    <property type="entry name" value="aa-tRNA-synth_II/BPL/LPL"/>
</dbReference>
<dbReference type="InterPro" id="IPR006195">
    <property type="entry name" value="aa-tRNA-synth_II"/>
</dbReference>
<dbReference type="PROSITE" id="PS50862">
    <property type="entry name" value="AA_TRNA_LIGASE_II"/>
    <property type="match status" value="1"/>
</dbReference>
<keyword evidence="3" id="KW-0067">ATP-binding</keyword>
<dbReference type="EMBL" id="GL983988">
    <property type="protein sequence ID" value="EGR30475.1"/>
    <property type="molecule type" value="Genomic_DNA"/>
</dbReference>
<dbReference type="RefSeq" id="XP_004032062.1">
    <property type="nucleotide sequence ID" value="XM_004032014.1"/>
</dbReference>
<dbReference type="STRING" id="857967.G0QWC8"/>
<dbReference type="InterPro" id="IPR004365">
    <property type="entry name" value="NA-bd_OB_tRNA"/>
</dbReference>
<dbReference type="InterPro" id="IPR004364">
    <property type="entry name" value="Aa-tRNA-synt_II"/>
</dbReference>
<evidence type="ECO:0000259" key="6">
    <source>
        <dbReference type="PROSITE" id="PS50862"/>
    </source>
</evidence>
<dbReference type="Pfam" id="PF01336">
    <property type="entry name" value="tRNA_anti-codon"/>
    <property type="match status" value="1"/>
</dbReference>
<dbReference type="PANTHER" id="PTHR42918:SF9">
    <property type="entry name" value="LYSINE--TRNA LIGASE"/>
    <property type="match status" value="1"/>
</dbReference>
<protein>
    <recommendedName>
        <fullName evidence="5">Lysyl-tRNA synthetase</fullName>
    </recommendedName>
</protein>
<proteinExistence type="predicted"/>
<dbReference type="InterPro" id="IPR044136">
    <property type="entry name" value="Lys-tRNA-ligase_II_N"/>
</dbReference>
<gene>
    <name evidence="7" type="ORF">IMG5_131010</name>
</gene>
<dbReference type="GeneID" id="14906586"/>
<dbReference type="OrthoDB" id="21243at2759"/>
<dbReference type="CDD" id="cd04322">
    <property type="entry name" value="LysRS_N"/>
    <property type="match status" value="1"/>
</dbReference>
<dbReference type="Gene3D" id="2.40.50.140">
    <property type="entry name" value="Nucleic acid-binding proteins"/>
    <property type="match status" value="1"/>
</dbReference>
<dbReference type="GO" id="GO:0005524">
    <property type="term" value="F:ATP binding"/>
    <property type="evidence" value="ECO:0007669"/>
    <property type="project" value="UniProtKB-KW"/>
</dbReference>
<sequence>MDSVIRNIGLNWISEKAYHFKDSPYVEQSFQKLEENIKDLQEKLQKEINRIITNTPQEDTVSIQFYTYEQAVKNNLNIPSYIPKNINIRWIKLGSFDEGGPCGENNTFIEKEVQLGVRITNIHTSGKSLIFYDVQQEGVHLQILCNKQFYEKESDFNQINSLFKTEDIIGVTGRPHRNKNGKLSIFVNKIILLSPCLHMLPSLQSGLKDQDTRYRKRYLDLITNQEIRNIFITRTKVIQYLRNFLNNRNYLEVETPQINMIPAGEATLGGIERVYEIGKSFRNESIDRTHNPEQTSCELYQAYADYEYMIEIVETFLSGLVKEITGSYKINFHPQEKNYKTENFYEIDFTPPFKRLPIMPALSEKLGAIKFPENLEKVDCRNPTFITDYPNFMSPLAKYHRNKPSVNEKFQLFANFYQLCNGFTEINNPFVQRKNMLQQISDKNKRDNKAILYDKEFCECLEHGLCPAAGCRFEIDRIIMLLTDNINIQEVLLFPAIKPII</sequence>
<keyword evidence="8" id="KW-1185">Reference proteome</keyword>
<dbReference type="Proteomes" id="UP000008983">
    <property type="component" value="Unassembled WGS sequence"/>
</dbReference>
<evidence type="ECO:0000256" key="5">
    <source>
        <dbReference type="ARBA" id="ARBA00030563"/>
    </source>
</evidence>
<evidence type="ECO:0000256" key="4">
    <source>
        <dbReference type="ARBA" id="ARBA00023146"/>
    </source>
</evidence>
<dbReference type="Gene3D" id="3.30.930.10">
    <property type="entry name" value="Bira Bifunctional Protein, Domain 2"/>
    <property type="match status" value="2"/>
</dbReference>
<dbReference type="GO" id="GO:0004824">
    <property type="term" value="F:lysine-tRNA ligase activity"/>
    <property type="evidence" value="ECO:0007669"/>
    <property type="project" value="TreeGrafter"/>
</dbReference>
<accession>G0QWC8</accession>
<keyword evidence="4 7" id="KW-0030">Aminoacyl-tRNA synthetase</keyword>
<evidence type="ECO:0000256" key="1">
    <source>
        <dbReference type="ARBA" id="ARBA00022598"/>
    </source>
</evidence>
<dbReference type="SUPFAM" id="SSF50249">
    <property type="entry name" value="Nucleic acid-binding proteins"/>
    <property type="match status" value="1"/>
</dbReference>
<name>G0QWC8_ICHMU</name>
<dbReference type="GO" id="GO:0006430">
    <property type="term" value="P:lysyl-tRNA aminoacylation"/>
    <property type="evidence" value="ECO:0007669"/>
    <property type="project" value="TreeGrafter"/>
</dbReference>
<dbReference type="OMA" id="DFTPPFW"/>
<dbReference type="InterPro" id="IPR012340">
    <property type="entry name" value="NA-bd_OB-fold"/>
</dbReference>
<dbReference type="InParanoid" id="G0QWC8"/>
<keyword evidence="1 7" id="KW-0436">Ligase</keyword>
<evidence type="ECO:0000313" key="7">
    <source>
        <dbReference type="EMBL" id="EGR30475.1"/>
    </source>
</evidence>
<keyword evidence="2" id="KW-0547">Nucleotide-binding</keyword>
<organism evidence="7 8">
    <name type="scientific">Ichthyophthirius multifiliis</name>
    <name type="common">White spot disease agent</name>
    <name type="synonym">Ich</name>
    <dbReference type="NCBI Taxonomy" id="5932"/>
    <lineage>
        <taxon>Eukaryota</taxon>
        <taxon>Sar</taxon>
        <taxon>Alveolata</taxon>
        <taxon>Ciliophora</taxon>
        <taxon>Intramacronucleata</taxon>
        <taxon>Oligohymenophorea</taxon>
        <taxon>Hymenostomatida</taxon>
        <taxon>Ophryoglenina</taxon>
        <taxon>Ichthyophthirius</taxon>
    </lineage>
</organism>
<dbReference type="GO" id="GO:0000049">
    <property type="term" value="F:tRNA binding"/>
    <property type="evidence" value="ECO:0007669"/>
    <property type="project" value="TreeGrafter"/>
</dbReference>
<feature type="domain" description="Aminoacyl-transfer RNA synthetases class-II family profile" evidence="6">
    <location>
        <begin position="272"/>
        <end position="499"/>
    </location>
</feature>
<evidence type="ECO:0000256" key="3">
    <source>
        <dbReference type="ARBA" id="ARBA00022840"/>
    </source>
</evidence>
<dbReference type="eggNOG" id="KOG1885">
    <property type="taxonomic scope" value="Eukaryota"/>
</dbReference>
<dbReference type="SUPFAM" id="SSF55681">
    <property type="entry name" value="Class II aaRS and biotin synthetases"/>
    <property type="match status" value="1"/>
</dbReference>
<dbReference type="Pfam" id="PF00152">
    <property type="entry name" value="tRNA-synt_2"/>
    <property type="match status" value="2"/>
</dbReference>
<evidence type="ECO:0000256" key="2">
    <source>
        <dbReference type="ARBA" id="ARBA00022741"/>
    </source>
</evidence>
<reference evidence="7 8" key="1">
    <citation type="submission" date="2011-07" db="EMBL/GenBank/DDBJ databases">
        <authorList>
            <person name="Coyne R."/>
            <person name="Brami D."/>
            <person name="Johnson J."/>
            <person name="Hostetler J."/>
            <person name="Hannick L."/>
            <person name="Clark T."/>
            <person name="Cassidy-Hanley D."/>
            <person name="Inman J."/>
        </authorList>
    </citation>
    <scope>NUCLEOTIDE SEQUENCE [LARGE SCALE GENOMIC DNA]</scope>
    <source>
        <strain evidence="7 8">G5</strain>
    </source>
</reference>
<dbReference type="GO" id="GO:0005829">
    <property type="term" value="C:cytosol"/>
    <property type="evidence" value="ECO:0007669"/>
    <property type="project" value="TreeGrafter"/>
</dbReference>
<dbReference type="AlphaFoldDB" id="G0QWC8"/>